<name>A0A1H9WNM8_BUTFI</name>
<dbReference type="Proteomes" id="UP000182584">
    <property type="component" value="Unassembled WGS sequence"/>
</dbReference>
<dbReference type="PANTHER" id="PTHR43524">
    <property type="entry name" value="RADICAL SAM SUPERFAMILY PROTEIN"/>
    <property type="match status" value="1"/>
</dbReference>
<dbReference type="GO" id="GO:0003824">
    <property type="term" value="F:catalytic activity"/>
    <property type="evidence" value="ECO:0007669"/>
    <property type="project" value="InterPro"/>
</dbReference>
<organism evidence="6 7">
    <name type="scientific">Butyrivibrio fibrisolvens</name>
    <dbReference type="NCBI Taxonomy" id="831"/>
    <lineage>
        <taxon>Bacteria</taxon>
        <taxon>Bacillati</taxon>
        <taxon>Bacillota</taxon>
        <taxon>Clostridia</taxon>
        <taxon>Lachnospirales</taxon>
        <taxon>Lachnospiraceae</taxon>
        <taxon>Butyrivibrio</taxon>
    </lineage>
</organism>
<dbReference type="AlphaFoldDB" id="A0A1H9WNM8"/>
<dbReference type="RefSeq" id="WP_074758448.1">
    <property type="nucleotide sequence ID" value="NZ_FOGJ01000032.1"/>
</dbReference>
<accession>A0A1H9WNM8</accession>
<dbReference type="Gene3D" id="3.20.20.70">
    <property type="entry name" value="Aldolase class I"/>
    <property type="match status" value="1"/>
</dbReference>
<protein>
    <submittedName>
        <fullName evidence="6">Radical SAM superfamily enzyme, MoaA/NifB/PqqE/SkfB family</fullName>
    </submittedName>
</protein>
<proteinExistence type="predicted"/>
<evidence type="ECO:0000313" key="6">
    <source>
        <dbReference type="EMBL" id="SES35522.1"/>
    </source>
</evidence>
<evidence type="ECO:0000259" key="5">
    <source>
        <dbReference type="PROSITE" id="PS51918"/>
    </source>
</evidence>
<dbReference type="SFLD" id="SFLDS00029">
    <property type="entry name" value="Radical_SAM"/>
    <property type="match status" value="1"/>
</dbReference>
<gene>
    <name evidence="6" type="ORF">SAMN04487884_13222</name>
</gene>
<dbReference type="CDD" id="cd01335">
    <property type="entry name" value="Radical_SAM"/>
    <property type="match status" value="1"/>
</dbReference>
<keyword evidence="4" id="KW-0411">Iron-sulfur</keyword>
<dbReference type="InterPro" id="IPR007197">
    <property type="entry name" value="rSAM"/>
</dbReference>
<dbReference type="SUPFAM" id="SSF102114">
    <property type="entry name" value="Radical SAM enzymes"/>
    <property type="match status" value="1"/>
</dbReference>
<evidence type="ECO:0000256" key="3">
    <source>
        <dbReference type="ARBA" id="ARBA00023004"/>
    </source>
</evidence>
<dbReference type="OrthoDB" id="9782387at2"/>
<evidence type="ECO:0000256" key="2">
    <source>
        <dbReference type="ARBA" id="ARBA00022723"/>
    </source>
</evidence>
<dbReference type="EMBL" id="FOGJ01000032">
    <property type="protein sequence ID" value="SES35522.1"/>
    <property type="molecule type" value="Genomic_DNA"/>
</dbReference>
<keyword evidence="3" id="KW-0408">Iron</keyword>
<dbReference type="PANTHER" id="PTHR43524:SF1">
    <property type="entry name" value="RADICAL SAM SUPERFAMILY PROTEIN"/>
    <property type="match status" value="1"/>
</dbReference>
<evidence type="ECO:0000313" key="7">
    <source>
        <dbReference type="Proteomes" id="UP000182584"/>
    </source>
</evidence>
<evidence type="ECO:0000256" key="1">
    <source>
        <dbReference type="ARBA" id="ARBA00022691"/>
    </source>
</evidence>
<dbReference type="InterPro" id="IPR058240">
    <property type="entry name" value="rSAM_sf"/>
</dbReference>
<sequence>MANTKKEEFDIQKYMTNGVKRVVNDAVRATLSNPKESVFMAKFALASKKASDHRRKLEDQGEHIPPFLISSITSSCNLHCAGCYSRSNHACSDDAPVDQLTGAQWGSIFTEADELGISFILLAGGEPLLRWDVMQEATKHENIMFPIFTNGFFIKDKYLELFDKHRNMIPIISIEGDKEKTDLRRGEGVYDKVMQSMNALHDNGLIFGTSVTVTTQNLDEVYSEEFISGMSKLGCKAVIFVEFVPVTDDSAELAPGEDERIIMAENIARLRKDHPEMVFIAFPGDEKSSGGCVAAGRGFFHINSHGGAEPCPFSPYSDTNVAQTSLRQALKSPLFYHVQDQGLLIDDHAGGCTLFANRGKVESILNRELPSA</sequence>
<dbReference type="InterPro" id="IPR013785">
    <property type="entry name" value="Aldolase_TIM"/>
</dbReference>
<dbReference type="SFLD" id="SFLDG01067">
    <property type="entry name" value="SPASM/twitch_domain_containing"/>
    <property type="match status" value="1"/>
</dbReference>
<dbReference type="GO" id="GO:0046872">
    <property type="term" value="F:metal ion binding"/>
    <property type="evidence" value="ECO:0007669"/>
    <property type="project" value="UniProtKB-KW"/>
</dbReference>
<dbReference type="PROSITE" id="PS51918">
    <property type="entry name" value="RADICAL_SAM"/>
    <property type="match status" value="1"/>
</dbReference>
<evidence type="ECO:0000256" key="4">
    <source>
        <dbReference type="ARBA" id="ARBA00023014"/>
    </source>
</evidence>
<keyword evidence="1" id="KW-0949">S-adenosyl-L-methionine</keyword>
<feature type="domain" description="Radical SAM core" evidence="5">
    <location>
        <begin position="62"/>
        <end position="281"/>
    </location>
</feature>
<dbReference type="Pfam" id="PF04055">
    <property type="entry name" value="Radical_SAM"/>
    <property type="match status" value="1"/>
</dbReference>
<keyword evidence="2" id="KW-0479">Metal-binding</keyword>
<reference evidence="6 7" key="1">
    <citation type="submission" date="2016-10" db="EMBL/GenBank/DDBJ databases">
        <authorList>
            <person name="de Groot N.N."/>
        </authorList>
    </citation>
    <scope>NUCLEOTIDE SEQUENCE [LARGE SCALE GENOMIC DNA]</scope>
    <source>
        <strain evidence="6 7">AR40</strain>
    </source>
</reference>
<dbReference type="GO" id="GO:0051536">
    <property type="term" value="F:iron-sulfur cluster binding"/>
    <property type="evidence" value="ECO:0007669"/>
    <property type="project" value="UniProtKB-KW"/>
</dbReference>